<dbReference type="EMBL" id="KN831792">
    <property type="protein sequence ID" value="KIM38123.1"/>
    <property type="molecule type" value="Genomic_DNA"/>
</dbReference>
<reference evidence="2" key="2">
    <citation type="submission" date="2015-01" db="EMBL/GenBank/DDBJ databases">
        <title>Evolutionary Origins and Diversification of the Mycorrhizal Mutualists.</title>
        <authorList>
            <consortium name="DOE Joint Genome Institute"/>
            <consortium name="Mycorrhizal Genomics Consortium"/>
            <person name="Kohler A."/>
            <person name="Kuo A."/>
            <person name="Nagy L.G."/>
            <person name="Floudas D."/>
            <person name="Copeland A."/>
            <person name="Barry K.W."/>
            <person name="Cichocki N."/>
            <person name="Veneault-Fourrey C."/>
            <person name="LaButti K."/>
            <person name="Lindquist E.A."/>
            <person name="Lipzen A."/>
            <person name="Lundell T."/>
            <person name="Morin E."/>
            <person name="Murat C."/>
            <person name="Riley R."/>
            <person name="Ohm R."/>
            <person name="Sun H."/>
            <person name="Tunlid A."/>
            <person name="Henrissat B."/>
            <person name="Grigoriev I.V."/>
            <person name="Hibbett D.S."/>
            <person name="Martin F."/>
        </authorList>
    </citation>
    <scope>NUCLEOTIDE SEQUENCE [LARGE SCALE GENOMIC DNA]</scope>
    <source>
        <strain evidence="2">h7</strain>
    </source>
</reference>
<evidence type="ECO:0000313" key="1">
    <source>
        <dbReference type="EMBL" id="KIM38123.1"/>
    </source>
</evidence>
<evidence type="ECO:0000313" key="2">
    <source>
        <dbReference type="Proteomes" id="UP000053424"/>
    </source>
</evidence>
<dbReference type="AlphaFoldDB" id="A0A0C2XK63"/>
<proteinExistence type="predicted"/>
<gene>
    <name evidence="1" type="ORF">M413DRAFT_30273</name>
</gene>
<sequence length="518" mass="60282">MSQPCVLEARKPCLACKEDTEPERTSVSTIQDFHDRCHILSRLKKAVQGFREKRRILRRQRNAIHDPFILAFPPEISSHIFLLCMEEWDDQPHDSRNRDLILRNLPTPFLLATVCHGWRQLAYSTPQLWTRLSFTLAKPTKVPLPRVISDWLQRSGRLPLAIWIFCNGNIPREAEETCVAVVDTVNQHSARWRKVVLRNIPPPYLSQFCGTSPPSSLYDLEVRNSRTAGLRQSPPFRMNSKANPTNLIVHDIGLSAYSIGWDNLTSLVMKHSTVDESTHLMTIPKMIFRHIHLRMLDFRDVWNQSAITLMDLLECPSLERLNYLTDINDTVADGCISLFRRSGSRMKDLKLHDMWNNRLTPECFQRLYNAVPYLQRLDLKWNSMQGVYEVENLFQQLSSPASIQGTPVFLPHLKSLTIRVSYKVDFRPLPREDGEYPINRANEDRAMWKHIPDIYIRPHRKFLILEVHATAVKHDDYISPKISNLIDEGFDIRILKNGKDDFQRISAQRRLSPPNRRT</sequence>
<dbReference type="Gene3D" id="3.80.10.10">
    <property type="entry name" value="Ribonuclease Inhibitor"/>
    <property type="match status" value="1"/>
</dbReference>
<dbReference type="Proteomes" id="UP000053424">
    <property type="component" value="Unassembled WGS sequence"/>
</dbReference>
<organism evidence="1 2">
    <name type="scientific">Hebeloma cylindrosporum</name>
    <dbReference type="NCBI Taxonomy" id="76867"/>
    <lineage>
        <taxon>Eukaryota</taxon>
        <taxon>Fungi</taxon>
        <taxon>Dikarya</taxon>
        <taxon>Basidiomycota</taxon>
        <taxon>Agaricomycotina</taxon>
        <taxon>Agaricomycetes</taxon>
        <taxon>Agaricomycetidae</taxon>
        <taxon>Agaricales</taxon>
        <taxon>Agaricineae</taxon>
        <taxon>Hymenogastraceae</taxon>
        <taxon>Hebeloma</taxon>
    </lineage>
</organism>
<reference evidence="1 2" key="1">
    <citation type="submission" date="2014-04" db="EMBL/GenBank/DDBJ databases">
        <authorList>
            <consortium name="DOE Joint Genome Institute"/>
            <person name="Kuo A."/>
            <person name="Gay G."/>
            <person name="Dore J."/>
            <person name="Kohler A."/>
            <person name="Nagy L.G."/>
            <person name="Floudas D."/>
            <person name="Copeland A."/>
            <person name="Barry K.W."/>
            <person name="Cichocki N."/>
            <person name="Veneault-Fourrey C."/>
            <person name="LaButti K."/>
            <person name="Lindquist E.A."/>
            <person name="Lipzen A."/>
            <person name="Lundell T."/>
            <person name="Morin E."/>
            <person name="Murat C."/>
            <person name="Sun H."/>
            <person name="Tunlid A."/>
            <person name="Henrissat B."/>
            <person name="Grigoriev I.V."/>
            <person name="Hibbett D.S."/>
            <person name="Martin F."/>
            <person name="Nordberg H.P."/>
            <person name="Cantor M.N."/>
            <person name="Hua S.X."/>
        </authorList>
    </citation>
    <scope>NUCLEOTIDE SEQUENCE [LARGE SCALE GENOMIC DNA]</scope>
    <source>
        <strain evidence="2">h7</strain>
    </source>
</reference>
<dbReference type="SUPFAM" id="SSF52047">
    <property type="entry name" value="RNI-like"/>
    <property type="match status" value="1"/>
</dbReference>
<dbReference type="InterPro" id="IPR032675">
    <property type="entry name" value="LRR_dom_sf"/>
</dbReference>
<dbReference type="OrthoDB" id="2269034at2759"/>
<name>A0A0C2XK63_HEBCY</name>
<protein>
    <submittedName>
        <fullName evidence="1">Uncharacterized protein</fullName>
    </submittedName>
</protein>
<dbReference type="HOGENOM" id="CLU_018544_14_1_1"/>
<keyword evidence="2" id="KW-1185">Reference proteome</keyword>
<accession>A0A0C2XK63</accession>
<dbReference type="STRING" id="686832.A0A0C2XK63"/>